<evidence type="ECO:0000313" key="2">
    <source>
        <dbReference type="EMBL" id="KAK3915684.1"/>
    </source>
</evidence>
<keyword evidence="7" id="KW-1185">Reference proteome</keyword>
<dbReference type="Proteomes" id="UP001219518">
    <property type="component" value="Unassembled WGS sequence"/>
</dbReference>
<evidence type="ECO:0000313" key="3">
    <source>
        <dbReference type="EMBL" id="KAK3920744.1"/>
    </source>
</evidence>
<organism evidence="1 7">
    <name type="scientific">Frankliniella fusca</name>
    <dbReference type="NCBI Taxonomy" id="407009"/>
    <lineage>
        <taxon>Eukaryota</taxon>
        <taxon>Metazoa</taxon>
        <taxon>Ecdysozoa</taxon>
        <taxon>Arthropoda</taxon>
        <taxon>Hexapoda</taxon>
        <taxon>Insecta</taxon>
        <taxon>Pterygota</taxon>
        <taxon>Neoptera</taxon>
        <taxon>Paraneoptera</taxon>
        <taxon>Thysanoptera</taxon>
        <taxon>Terebrantia</taxon>
        <taxon>Thripoidea</taxon>
        <taxon>Thripidae</taxon>
        <taxon>Frankliniella</taxon>
    </lineage>
</organism>
<evidence type="ECO:0000313" key="4">
    <source>
        <dbReference type="EMBL" id="KAK3924814.1"/>
    </source>
</evidence>
<dbReference type="EMBL" id="JAHWGI010001324">
    <property type="protein sequence ID" value="KAK3928217.1"/>
    <property type="molecule type" value="Genomic_DNA"/>
</dbReference>
<reference evidence="1" key="1">
    <citation type="submission" date="2021-07" db="EMBL/GenBank/DDBJ databases">
        <authorList>
            <person name="Catto M.A."/>
            <person name="Jacobson A."/>
            <person name="Kennedy G."/>
            <person name="Labadie P."/>
            <person name="Hunt B.G."/>
            <person name="Srinivasan R."/>
        </authorList>
    </citation>
    <scope>NUCLEOTIDE SEQUENCE</scope>
    <source>
        <strain evidence="1">PL_HMW_Pooled</strain>
        <tissue evidence="1">Head</tissue>
    </source>
</reference>
<comment type="caution">
    <text evidence="1">The sequence shown here is derived from an EMBL/GenBank/DDBJ whole genome shotgun (WGS) entry which is preliminary data.</text>
</comment>
<reference evidence="1" key="2">
    <citation type="journal article" date="2023" name="BMC Genomics">
        <title>Pest status, molecular evolution, and epigenetic factors derived from the genome assembly of Frankliniella fusca, a thysanopteran phytovirus vector.</title>
        <authorList>
            <person name="Catto M.A."/>
            <person name="Labadie P.E."/>
            <person name="Jacobson A.L."/>
            <person name="Kennedy G.G."/>
            <person name="Srinivasan R."/>
            <person name="Hunt B.G."/>
        </authorList>
    </citation>
    <scope>NUCLEOTIDE SEQUENCE</scope>
    <source>
        <strain evidence="1">PL_HMW_Pooled</strain>
    </source>
</reference>
<gene>
    <name evidence="5" type="ORF">KUF71_000487</name>
    <name evidence="3" type="ORF">KUF71_009981</name>
    <name evidence="4" type="ORF">KUF71_012948</name>
    <name evidence="6" type="ORF">KUF71_019627</name>
    <name evidence="1" type="ORF">KUF71_020815</name>
    <name evidence="2" type="ORF">KUF71_024827</name>
</gene>
<evidence type="ECO:0000313" key="6">
    <source>
        <dbReference type="EMBL" id="KAK3929786.1"/>
    </source>
</evidence>
<evidence type="ECO:0000313" key="7">
    <source>
        <dbReference type="Proteomes" id="UP001219518"/>
    </source>
</evidence>
<dbReference type="AlphaFoldDB" id="A0AAE1GXF8"/>
<dbReference type="EMBL" id="JAHWGI010001202">
    <property type="protein sequence ID" value="KAK3924814.1"/>
    <property type="molecule type" value="Genomic_DNA"/>
</dbReference>
<dbReference type="EMBL" id="JAHWGI010000446">
    <property type="protein sequence ID" value="KAK3915684.1"/>
    <property type="molecule type" value="Genomic_DNA"/>
</dbReference>
<evidence type="ECO:0000313" key="1">
    <source>
        <dbReference type="EMBL" id="KAK3911111.1"/>
    </source>
</evidence>
<protein>
    <submittedName>
        <fullName evidence="1">NDR1/HIN1-like protein 2</fullName>
    </submittedName>
</protein>
<dbReference type="EMBL" id="JAHWGI010001020">
    <property type="protein sequence ID" value="KAK3920744.1"/>
    <property type="molecule type" value="Genomic_DNA"/>
</dbReference>
<proteinExistence type="predicted"/>
<dbReference type="EMBL" id="JAHWGI010001403">
    <property type="protein sequence ID" value="KAK3929786.1"/>
    <property type="molecule type" value="Genomic_DNA"/>
</dbReference>
<evidence type="ECO:0000313" key="5">
    <source>
        <dbReference type="EMBL" id="KAK3928217.1"/>
    </source>
</evidence>
<sequence>MGDAHSDHASSWLEALDGEGDEDDGDDEGCCCFSSRRRCCCFSSRRGCCFSTLILPAITAAAGATANAGLKGCSIRMAA</sequence>
<dbReference type="EMBL" id="JAHWGI010000224">
    <property type="protein sequence ID" value="KAK3911111.1"/>
    <property type="molecule type" value="Genomic_DNA"/>
</dbReference>
<accession>A0AAE1GXF8</accession>
<name>A0AAE1GXF8_9NEOP</name>